<evidence type="ECO:0000256" key="4">
    <source>
        <dbReference type="ARBA" id="ARBA00049725"/>
    </source>
</evidence>
<dbReference type="GO" id="GO:0000287">
    <property type="term" value="F:magnesium ion binding"/>
    <property type="evidence" value="ECO:0007669"/>
    <property type="project" value="Ensembl"/>
</dbReference>
<dbReference type="EC" id="3.2.2.19" evidence="4"/>
<reference evidence="9" key="2">
    <citation type="submission" date="2025-08" db="UniProtKB">
        <authorList>
            <consortium name="Ensembl"/>
        </authorList>
    </citation>
    <scope>IDENTIFICATION</scope>
</reference>
<dbReference type="Proteomes" id="UP000002280">
    <property type="component" value="Chromosome 4"/>
</dbReference>
<gene>
    <name evidence="9" type="primary">ADPRH</name>
</gene>
<keyword evidence="10" id="KW-1185">Reference proteome</keyword>
<dbReference type="OMA" id="RKWEFLQ"/>
<sequence length="395" mass="43863">MAEFQSKRAFSWTPPGLACEVEISPKKTHHLGHIMSTGLLERYVAAMVLSAVGDSLGYFNRKWEFLLNGELIHQQLAKLGGLDAINIEGWRVSDDTVMHLATAEALITAGKEEDLTRVYSLIARHYKECMDDMDGRAPGTASVSNALKLEPDEPNGWRIPFNKHEGGCGAAMRAMCIGLRFPHPEQQDTLIQVSIESGRMTHHHPTGYLGAVASALFTAYAVNGKPPQEWGKGLMEVLPKAKNYIVQAGYYVKENLESWDYFQDQWEKYLKLRGISNGGPPTFPELFGVKERDEFYKSVSYSGWGGSSGHDAPLIAYDAILAAEDSWKELAHRAFFHGGDSDSTAAIAGCWWGVMHGFKGVSPSNYKRLEYKDRLEKAARALYALQSKESSVITH</sequence>
<protein>
    <recommendedName>
        <fullName evidence="5">ADP-ribosylhydrolase ARH1</fullName>
        <ecNumber evidence="4">3.2.2.19</ecNumber>
    </recommendedName>
    <alternativeName>
        <fullName evidence="6">ADP-ribose-L-arginine cleaving enzyme</fullName>
    </alternativeName>
    <alternativeName>
        <fullName evidence="7">[Protein ADP-ribosylarginine] hydrolase</fullName>
    </alternativeName>
</protein>
<reference evidence="9" key="3">
    <citation type="submission" date="2025-09" db="UniProtKB">
        <authorList>
            <consortium name="Ensembl"/>
        </authorList>
    </citation>
    <scope>IDENTIFICATION</scope>
</reference>
<evidence type="ECO:0000256" key="6">
    <source>
        <dbReference type="ARBA" id="ARBA00049798"/>
    </source>
</evidence>
<dbReference type="InterPro" id="IPR012108">
    <property type="entry name" value="ADP-ribosylarg_hydro"/>
</dbReference>
<dbReference type="GeneID" id="100016348"/>
<evidence type="ECO:0000256" key="2">
    <source>
        <dbReference type="ARBA" id="ARBA00022801"/>
    </source>
</evidence>
<dbReference type="FunFam" id="1.10.4080.10:FF:000002">
    <property type="entry name" value="ADP-ribosylarginine hydrolase isoform X1"/>
    <property type="match status" value="1"/>
</dbReference>
<evidence type="ECO:0000313" key="10">
    <source>
        <dbReference type="Proteomes" id="UP000002280"/>
    </source>
</evidence>
<dbReference type="PIRSF" id="PIRSF016939">
    <property type="entry name" value="ADP_ribslarg_hdr"/>
    <property type="match status" value="1"/>
</dbReference>
<dbReference type="InParanoid" id="A0A5F8H0D8"/>
<keyword evidence="8" id="KW-0460">Magnesium</keyword>
<name>A0A5F8H0D8_MONDO</name>
<keyword evidence="2" id="KW-0378">Hydrolase</keyword>
<evidence type="ECO:0000313" key="9">
    <source>
        <dbReference type="Ensembl" id="ENSMODP00000053328.1"/>
    </source>
</evidence>
<evidence type="ECO:0000256" key="3">
    <source>
        <dbReference type="ARBA" id="ARBA00049582"/>
    </source>
</evidence>
<feature type="binding site" evidence="8">
    <location>
        <position position="340"/>
    </location>
    <ligand>
        <name>Mg(2+)</name>
        <dbReference type="ChEBI" id="CHEBI:18420"/>
        <label>1</label>
    </ligand>
</feature>
<dbReference type="InterPro" id="IPR005502">
    <property type="entry name" value="Ribosyl_crysJ1"/>
</dbReference>
<dbReference type="SUPFAM" id="SSF101478">
    <property type="entry name" value="ADP-ribosylglycohydrolase"/>
    <property type="match status" value="1"/>
</dbReference>
<keyword evidence="8" id="KW-0479">Metal-binding</keyword>
<feature type="binding site" evidence="8">
    <location>
        <position position="95"/>
    </location>
    <ligand>
        <name>Mg(2+)</name>
        <dbReference type="ChEBI" id="CHEBI:18420"/>
        <label>1</label>
    </ligand>
</feature>
<dbReference type="GO" id="GO:0030955">
    <property type="term" value="F:potassium ion binding"/>
    <property type="evidence" value="ECO:0007669"/>
    <property type="project" value="Ensembl"/>
</dbReference>
<feature type="binding site" evidence="8">
    <location>
        <position position="93"/>
    </location>
    <ligand>
        <name>Mg(2+)</name>
        <dbReference type="ChEBI" id="CHEBI:18420"/>
        <label>1</label>
    </ligand>
</feature>
<dbReference type="CTD" id="141"/>
<dbReference type="PANTHER" id="PTHR16222:SF26">
    <property type="entry name" value="ADP-RIBOSYLHYDROLASE ARH1"/>
    <property type="match status" value="1"/>
</dbReference>
<organism evidence="9 10">
    <name type="scientific">Monodelphis domestica</name>
    <name type="common">Gray short-tailed opossum</name>
    <dbReference type="NCBI Taxonomy" id="13616"/>
    <lineage>
        <taxon>Eukaryota</taxon>
        <taxon>Metazoa</taxon>
        <taxon>Chordata</taxon>
        <taxon>Craniata</taxon>
        <taxon>Vertebrata</taxon>
        <taxon>Euteleostomi</taxon>
        <taxon>Mammalia</taxon>
        <taxon>Metatheria</taxon>
        <taxon>Didelphimorphia</taxon>
        <taxon>Didelphidae</taxon>
        <taxon>Monodelphis</taxon>
    </lineage>
</organism>
<feature type="binding site" evidence="8">
    <location>
        <position position="343"/>
    </location>
    <ligand>
        <name>Mg(2+)</name>
        <dbReference type="ChEBI" id="CHEBI:18420"/>
        <label>1</label>
    </ligand>
</feature>
<comment type="cofactor">
    <cofactor evidence="8">
        <name>Mg(2+)</name>
        <dbReference type="ChEBI" id="CHEBI:18420"/>
    </cofactor>
    <text evidence="8">Binds 2 magnesium ions per subunit.</text>
</comment>
<evidence type="ECO:0000256" key="1">
    <source>
        <dbReference type="ARBA" id="ARBA00010702"/>
    </source>
</evidence>
<dbReference type="OrthoDB" id="10250509at2759"/>
<evidence type="ECO:0000256" key="8">
    <source>
        <dbReference type="PIRSR" id="PIRSR605502-1"/>
    </source>
</evidence>
<dbReference type="GO" id="GO:0051725">
    <property type="term" value="P:protein de-ADP-ribosylation"/>
    <property type="evidence" value="ECO:0007669"/>
    <property type="project" value="Ensembl"/>
</dbReference>
<dbReference type="Bgee" id="ENSMODG00000043232">
    <property type="expression patterns" value="Expressed in blood and 17 other cell types or tissues"/>
</dbReference>
<dbReference type="InterPro" id="IPR036705">
    <property type="entry name" value="Ribosyl_crysJ1_sf"/>
</dbReference>
<evidence type="ECO:0000256" key="5">
    <source>
        <dbReference type="ARBA" id="ARBA00049773"/>
    </source>
</evidence>
<dbReference type="Gene3D" id="1.10.4080.10">
    <property type="entry name" value="ADP-ribosylation/Crystallin J1"/>
    <property type="match status" value="1"/>
</dbReference>
<comment type="similarity">
    <text evidence="1">Belongs to the ADP-ribosylglycohydrolase family.</text>
</comment>
<dbReference type="STRING" id="13616.ENSMODP00000053328"/>
<dbReference type="Ensembl" id="ENSMODT00000077098.1">
    <property type="protein sequence ID" value="ENSMODP00000053328.1"/>
    <property type="gene ID" value="ENSMODG00000043232.1"/>
</dbReference>
<evidence type="ECO:0000256" key="7">
    <source>
        <dbReference type="ARBA" id="ARBA00049810"/>
    </source>
</evidence>
<comment type="function">
    <text evidence="3">Specifically acts as an arginine mono-ADP-ribosylhydrolase by mediating the removal of mono-ADP-ribose attached to arginine residues on proteins.</text>
</comment>
<dbReference type="GeneTree" id="ENSGT00530000063627"/>
<accession>A0A5F8H0D8</accession>
<proteinExistence type="inferred from homology"/>
<feature type="binding site" evidence="8">
    <location>
        <position position="342"/>
    </location>
    <ligand>
        <name>Mg(2+)</name>
        <dbReference type="ChEBI" id="CHEBI:18420"/>
        <label>1</label>
    </ligand>
</feature>
<dbReference type="Pfam" id="PF03747">
    <property type="entry name" value="ADP_ribosyl_GH"/>
    <property type="match status" value="1"/>
</dbReference>
<feature type="binding site" evidence="8">
    <location>
        <position position="94"/>
    </location>
    <ligand>
        <name>Mg(2+)</name>
        <dbReference type="ChEBI" id="CHEBI:18420"/>
        <label>1</label>
    </ligand>
</feature>
<dbReference type="GO" id="GO:0003875">
    <property type="term" value="F:ADP-ribosylarginine hydrolase activity"/>
    <property type="evidence" value="ECO:0007669"/>
    <property type="project" value="UniProtKB-EC"/>
</dbReference>
<dbReference type="InterPro" id="IPR050792">
    <property type="entry name" value="ADP-ribosylglycohydrolase"/>
</dbReference>
<dbReference type="PANTHER" id="PTHR16222">
    <property type="entry name" value="ADP-RIBOSYLGLYCOHYDROLASE"/>
    <property type="match status" value="1"/>
</dbReference>
<dbReference type="AlphaFoldDB" id="A0A5F8H0D8"/>
<reference evidence="9 10" key="1">
    <citation type="journal article" date="2007" name="Nature">
        <title>Genome of the marsupial Monodelphis domestica reveals innovation in non-coding sequences.</title>
        <authorList>
            <person name="Mikkelsen T.S."/>
            <person name="Wakefield M.J."/>
            <person name="Aken B."/>
            <person name="Amemiya C.T."/>
            <person name="Chang J.L."/>
            <person name="Duke S."/>
            <person name="Garber M."/>
            <person name="Gentles A.J."/>
            <person name="Goodstadt L."/>
            <person name="Heger A."/>
            <person name="Jurka J."/>
            <person name="Kamal M."/>
            <person name="Mauceli E."/>
            <person name="Searle S.M."/>
            <person name="Sharpe T."/>
            <person name="Baker M.L."/>
            <person name="Batzer M.A."/>
            <person name="Benos P.V."/>
            <person name="Belov K."/>
            <person name="Clamp M."/>
            <person name="Cook A."/>
            <person name="Cuff J."/>
            <person name="Das R."/>
            <person name="Davidow L."/>
            <person name="Deakin J.E."/>
            <person name="Fazzari M.J."/>
            <person name="Glass J.L."/>
            <person name="Grabherr M."/>
            <person name="Greally J.M."/>
            <person name="Gu W."/>
            <person name="Hore T.A."/>
            <person name="Huttley G.A."/>
            <person name="Kleber M."/>
            <person name="Jirtle R.L."/>
            <person name="Koina E."/>
            <person name="Lee J.T."/>
            <person name="Mahony S."/>
            <person name="Marra M.A."/>
            <person name="Miller R.D."/>
            <person name="Nicholls R.D."/>
            <person name="Oda M."/>
            <person name="Papenfuss A.T."/>
            <person name="Parra Z.E."/>
            <person name="Pollock D.D."/>
            <person name="Ray D.A."/>
            <person name="Schein J.E."/>
            <person name="Speed T.P."/>
            <person name="Thompson K."/>
            <person name="VandeBerg J.L."/>
            <person name="Wade C.M."/>
            <person name="Walker J.A."/>
            <person name="Waters P.D."/>
            <person name="Webber C."/>
            <person name="Weidman J.R."/>
            <person name="Xie X."/>
            <person name="Zody M.C."/>
            <person name="Baldwin J."/>
            <person name="Abdouelleil A."/>
            <person name="Abdulkadir J."/>
            <person name="Abebe A."/>
            <person name="Abera B."/>
            <person name="Abreu J."/>
            <person name="Acer S.C."/>
            <person name="Aftuck L."/>
            <person name="Alexander A."/>
            <person name="An P."/>
            <person name="Anderson E."/>
            <person name="Anderson S."/>
            <person name="Arachi H."/>
            <person name="Azer M."/>
            <person name="Bachantsang P."/>
            <person name="Barry A."/>
            <person name="Bayul T."/>
            <person name="Berlin A."/>
            <person name="Bessette D."/>
            <person name="Bloom T."/>
            <person name="Bloom T."/>
            <person name="Boguslavskiy L."/>
            <person name="Bonnet C."/>
            <person name="Boukhgalter B."/>
            <person name="Bourzgui I."/>
            <person name="Brown A."/>
            <person name="Cahill P."/>
            <person name="Channer S."/>
            <person name="Cheshatsang Y."/>
            <person name="Chuda L."/>
            <person name="Citroen M."/>
            <person name="Collymore A."/>
            <person name="Cooke P."/>
            <person name="Costello M."/>
            <person name="D'Aco K."/>
            <person name="Daza R."/>
            <person name="De Haan G."/>
            <person name="DeGray S."/>
            <person name="DeMaso C."/>
            <person name="Dhargay N."/>
            <person name="Dooley K."/>
            <person name="Dooley E."/>
            <person name="Doricent M."/>
            <person name="Dorje P."/>
            <person name="Dorjee K."/>
            <person name="Dupes A."/>
            <person name="Elong R."/>
            <person name="Falk J."/>
            <person name="Farina A."/>
            <person name="Faro S."/>
            <person name="Ferguson D."/>
            <person name="Fisher S."/>
            <person name="Foley C.D."/>
            <person name="Franke A."/>
            <person name="Friedrich D."/>
            <person name="Gadbois L."/>
            <person name="Gearin G."/>
            <person name="Gearin C.R."/>
            <person name="Giannoukos G."/>
            <person name="Goode T."/>
            <person name="Graham J."/>
            <person name="Grandbois E."/>
            <person name="Grewal S."/>
            <person name="Gyaltsen K."/>
            <person name="Hafez N."/>
            <person name="Hagos B."/>
            <person name="Hall J."/>
            <person name="Henson C."/>
            <person name="Hollinger A."/>
            <person name="Honan T."/>
            <person name="Huard M.D."/>
            <person name="Hughes L."/>
            <person name="Hurhula B."/>
            <person name="Husby M.E."/>
            <person name="Kamat A."/>
            <person name="Kanga B."/>
            <person name="Kashin S."/>
            <person name="Khazanovich D."/>
            <person name="Kisner P."/>
            <person name="Lance K."/>
            <person name="Lara M."/>
            <person name="Lee W."/>
            <person name="Lennon N."/>
            <person name="Letendre F."/>
            <person name="LeVine R."/>
            <person name="Lipovsky A."/>
            <person name="Liu X."/>
            <person name="Liu J."/>
            <person name="Liu S."/>
            <person name="Lokyitsang T."/>
            <person name="Lokyitsang Y."/>
            <person name="Lubonja R."/>
            <person name="Lui A."/>
            <person name="MacDonald P."/>
            <person name="Magnisalis V."/>
            <person name="Maru K."/>
            <person name="Matthews C."/>
            <person name="McCusker W."/>
            <person name="McDonough S."/>
            <person name="Mehta T."/>
            <person name="Meldrim J."/>
            <person name="Meneus L."/>
            <person name="Mihai O."/>
            <person name="Mihalev A."/>
            <person name="Mihova T."/>
            <person name="Mittelman R."/>
            <person name="Mlenga V."/>
            <person name="Montmayeur A."/>
            <person name="Mulrain L."/>
            <person name="Navidi A."/>
            <person name="Naylor J."/>
            <person name="Negash T."/>
            <person name="Nguyen T."/>
            <person name="Nguyen N."/>
            <person name="Nicol R."/>
            <person name="Norbu C."/>
            <person name="Norbu N."/>
            <person name="Novod N."/>
            <person name="O'Neill B."/>
            <person name="Osman S."/>
            <person name="Markiewicz E."/>
            <person name="Oyono O.L."/>
            <person name="Patti C."/>
            <person name="Phunkhang P."/>
            <person name="Pierre F."/>
            <person name="Priest M."/>
            <person name="Raghuraman S."/>
            <person name="Rege F."/>
            <person name="Reyes R."/>
            <person name="Rise C."/>
            <person name="Rogov P."/>
            <person name="Ross K."/>
            <person name="Ryan E."/>
            <person name="Settipalli S."/>
            <person name="Shea T."/>
            <person name="Sherpa N."/>
            <person name="Shi L."/>
            <person name="Shih D."/>
            <person name="Sparrow T."/>
            <person name="Spaulding J."/>
            <person name="Stalker J."/>
            <person name="Stange-Thomann N."/>
            <person name="Stavropoulos S."/>
            <person name="Stone C."/>
            <person name="Strader C."/>
            <person name="Tesfaye S."/>
            <person name="Thomson T."/>
            <person name="Thoulutsang Y."/>
            <person name="Thoulutsang D."/>
            <person name="Topham K."/>
            <person name="Topping I."/>
            <person name="Tsamla T."/>
            <person name="Vassiliev H."/>
            <person name="Vo A."/>
            <person name="Wangchuk T."/>
            <person name="Wangdi T."/>
            <person name="Weiand M."/>
            <person name="Wilkinson J."/>
            <person name="Wilson A."/>
            <person name="Yadav S."/>
            <person name="Young G."/>
            <person name="Yu Q."/>
            <person name="Zembek L."/>
            <person name="Zhong D."/>
            <person name="Zimmer A."/>
            <person name="Zwirko Z."/>
            <person name="Jaffe D.B."/>
            <person name="Alvarez P."/>
            <person name="Brockman W."/>
            <person name="Butler J."/>
            <person name="Chin C."/>
            <person name="Gnerre S."/>
            <person name="MacCallum I."/>
            <person name="Graves J.A."/>
            <person name="Ponting C.P."/>
            <person name="Breen M."/>
            <person name="Samollow P.B."/>
            <person name="Lander E.S."/>
            <person name="Lindblad-Toh K."/>
        </authorList>
    </citation>
    <scope>NUCLEOTIDE SEQUENCE [LARGE SCALE GENOMIC DNA]</scope>
</reference>
<dbReference type="FunCoup" id="A0A5F8H0D8">
    <property type="interactions" value="18"/>
</dbReference>